<evidence type="ECO:0000259" key="3">
    <source>
        <dbReference type="PROSITE" id="PS51797"/>
    </source>
</evidence>
<dbReference type="GO" id="GO:0005509">
    <property type="term" value="F:calcium ion binding"/>
    <property type="evidence" value="ECO:0007669"/>
    <property type="project" value="TreeGrafter"/>
</dbReference>
<dbReference type="Proteomes" id="UP000231358">
    <property type="component" value="Unassembled WGS sequence"/>
</dbReference>
<protein>
    <recommendedName>
        <fullName evidence="1">Translationally-controlled tumor protein homolog</fullName>
    </recommendedName>
</protein>
<evidence type="ECO:0000313" key="4">
    <source>
        <dbReference type="EMBL" id="KAE8346987.1"/>
    </source>
</evidence>
<evidence type="ECO:0000256" key="2">
    <source>
        <dbReference type="PROSITE-ProRule" id="PRU01133"/>
    </source>
</evidence>
<keyword evidence="6" id="KW-1185">Reference proteome</keyword>
<dbReference type="Proteomes" id="UP000325558">
    <property type="component" value="Unassembled WGS sequence"/>
</dbReference>
<dbReference type="EMBL" id="ML737114">
    <property type="protein sequence ID" value="KAE8346987.1"/>
    <property type="molecule type" value="Genomic_DNA"/>
</dbReference>
<dbReference type="OrthoDB" id="10248936at2759"/>
<dbReference type="InterPro" id="IPR018105">
    <property type="entry name" value="Translational_control_tumour_p"/>
</dbReference>
<dbReference type="EMBL" id="NEXV01000598">
    <property type="protein sequence ID" value="PIG80738.1"/>
    <property type="molecule type" value="Genomic_DNA"/>
</dbReference>
<dbReference type="InterPro" id="IPR034737">
    <property type="entry name" value="TCTP"/>
</dbReference>
<dbReference type="PANTHER" id="PTHR11991">
    <property type="entry name" value="TRANSLATIONALLY CONTROLLED TUMOR PROTEIN-RELATED"/>
    <property type="match status" value="1"/>
</dbReference>
<dbReference type="FunFam" id="2.170.150.10:FF:000002">
    <property type="entry name" value="Translationally-controlled tumor protein homolog"/>
    <property type="match status" value="1"/>
</dbReference>
<dbReference type="InterPro" id="IPR011057">
    <property type="entry name" value="Mss4-like_sf"/>
</dbReference>
<proteinExistence type="inferred from homology"/>
<dbReference type="Pfam" id="PF00838">
    <property type="entry name" value="TCTP"/>
    <property type="match status" value="1"/>
</dbReference>
<evidence type="ECO:0000313" key="5">
    <source>
        <dbReference type="EMBL" id="PIG80738.1"/>
    </source>
</evidence>
<dbReference type="AlphaFoldDB" id="A0A2G7FJF1"/>
<reference evidence="4" key="2">
    <citation type="submission" date="2019-04" db="EMBL/GenBank/DDBJ databases">
        <title>Friends and foes A comparative genomics study of 23 Aspergillus species from section Flavi.</title>
        <authorList>
            <consortium name="DOE Joint Genome Institute"/>
            <person name="Kjaerbolling I."/>
            <person name="Vesth T."/>
            <person name="Frisvad J.C."/>
            <person name="Nybo J.L."/>
            <person name="Theobald S."/>
            <person name="Kildgaard S."/>
            <person name="Isbrandt T."/>
            <person name="Kuo A."/>
            <person name="Sato A."/>
            <person name="Lyhne E.K."/>
            <person name="Kogle M.E."/>
            <person name="Wiebenga A."/>
            <person name="Kun R.S."/>
            <person name="Lubbers R.J."/>
            <person name="Makela M.R."/>
            <person name="Barry K."/>
            <person name="Chovatia M."/>
            <person name="Clum A."/>
            <person name="Daum C."/>
            <person name="Haridas S."/>
            <person name="He G."/>
            <person name="LaButti K."/>
            <person name="Lipzen A."/>
            <person name="Mondo S."/>
            <person name="Riley R."/>
            <person name="Salamov A."/>
            <person name="Simmons B.A."/>
            <person name="Magnuson J.K."/>
            <person name="Henrissat B."/>
            <person name="Mortensen U.H."/>
            <person name="Larsen T.O."/>
            <person name="Devries R.P."/>
            <person name="Grigoriev I.V."/>
            <person name="Machida M."/>
            <person name="Baker S.E."/>
            <person name="Andersen M.R."/>
        </authorList>
    </citation>
    <scope>NUCLEOTIDE SEQUENCE</scope>
    <source>
        <strain evidence="4">CBS 117612</strain>
    </source>
</reference>
<dbReference type="PANTHER" id="PTHR11991:SF0">
    <property type="entry name" value="TRANSLATIONALLY-CONTROLLED TUMOR PROTEIN"/>
    <property type="match status" value="1"/>
</dbReference>
<name>A0A2G7FJF1_9EURO</name>
<sequence>MRIFYDIISNSQMFSDAFPMREVDDIVYEVDCKLIQMKLGADVDIGAHPSTEEQDEEPEETVGVNDVAHSFSLHMIPFDKRTYRMHLANYMKAIKSHLQETDPGRVQEFEKKSNVYAKKILDNLSSFEFYVGTSWDSDSMIALLNYREDGVTPFFTFWKDGLRAVDC</sequence>
<reference evidence="5 6" key="1">
    <citation type="submission" date="2017-05" db="EMBL/GenBank/DDBJ databases">
        <title>Genome sequence for an aflatoxigenic pathogen of Argentinian peanut, Aspergillus arachidicola.</title>
        <authorList>
            <person name="Moore G."/>
            <person name="Beltz S.B."/>
            <person name="Mack B.M."/>
        </authorList>
    </citation>
    <scope>NUCLEOTIDE SEQUENCE [LARGE SCALE GENOMIC DNA]</scope>
    <source>
        <strain evidence="5 6">CBS 117610</strain>
    </source>
</reference>
<comment type="similarity">
    <text evidence="2">Belongs to the TCTP family.</text>
</comment>
<evidence type="ECO:0000313" key="6">
    <source>
        <dbReference type="Proteomes" id="UP000231358"/>
    </source>
</evidence>
<dbReference type="SUPFAM" id="SSF51316">
    <property type="entry name" value="Mss4-like"/>
    <property type="match status" value="1"/>
</dbReference>
<dbReference type="Gene3D" id="2.170.150.10">
    <property type="entry name" value="Metal Binding Protein, Guanine Nucleotide Exchange Factor, Chain A"/>
    <property type="match status" value="1"/>
</dbReference>
<dbReference type="GO" id="GO:0005737">
    <property type="term" value="C:cytoplasm"/>
    <property type="evidence" value="ECO:0007669"/>
    <property type="project" value="TreeGrafter"/>
</dbReference>
<feature type="domain" description="TCTP" evidence="3">
    <location>
        <begin position="1"/>
        <end position="167"/>
    </location>
</feature>
<dbReference type="STRING" id="656916.A0A2G7FJF1"/>
<dbReference type="InterPro" id="IPR011323">
    <property type="entry name" value="Mss4/transl-control_tumour"/>
</dbReference>
<organism evidence="5 6">
    <name type="scientific">Aspergillus arachidicola</name>
    <dbReference type="NCBI Taxonomy" id="656916"/>
    <lineage>
        <taxon>Eukaryota</taxon>
        <taxon>Fungi</taxon>
        <taxon>Dikarya</taxon>
        <taxon>Ascomycota</taxon>
        <taxon>Pezizomycotina</taxon>
        <taxon>Eurotiomycetes</taxon>
        <taxon>Eurotiomycetidae</taxon>
        <taxon>Eurotiales</taxon>
        <taxon>Aspergillaceae</taxon>
        <taxon>Aspergillus</taxon>
        <taxon>Aspergillus subgen. Circumdati</taxon>
    </lineage>
</organism>
<dbReference type="PROSITE" id="PS51797">
    <property type="entry name" value="TCTP_3"/>
    <property type="match status" value="1"/>
</dbReference>
<evidence type="ECO:0000256" key="1">
    <source>
        <dbReference type="ARBA" id="ARBA00014759"/>
    </source>
</evidence>
<accession>A0A2G7FJF1</accession>
<gene>
    <name evidence="5" type="ORF">AARAC_006520</name>
    <name evidence="4" type="ORF">BDV24DRAFT_157981</name>
</gene>
<dbReference type="PRINTS" id="PR01653">
    <property type="entry name" value="TCTPROTEIN"/>
</dbReference>